<dbReference type="PANTHER" id="PTHR43100:SF1">
    <property type="entry name" value="GLUTAMATE SYNTHASE [NADPH] SMALL CHAIN"/>
    <property type="match status" value="1"/>
</dbReference>
<evidence type="ECO:0000313" key="8">
    <source>
        <dbReference type="Proteomes" id="UP000030652"/>
    </source>
</evidence>
<dbReference type="InterPro" id="IPR051394">
    <property type="entry name" value="Glutamate_Synthase"/>
</dbReference>
<dbReference type="Pfam" id="PF07992">
    <property type="entry name" value="Pyr_redox_2"/>
    <property type="match status" value="1"/>
</dbReference>
<evidence type="ECO:0000256" key="3">
    <source>
        <dbReference type="ARBA" id="ARBA00023164"/>
    </source>
</evidence>
<dbReference type="EMBL" id="JRYO01000162">
    <property type="protein sequence ID" value="KHE91923.1"/>
    <property type="molecule type" value="Genomic_DNA"/>
</dbReference>
<dbReference type="Gene3D" id="3.40.50.720">
    <property type="entry name" value="NAD(P)-binding Rossmann-like Domain"/>
    <property type="match status" value="1"/>
</dbReference>
<dbReference type="InterPro" id="IPR006005">
    <property type="entry name" value="Glut_synth_ssu1"/>
</dbReference>
<name>A0A0B0ELD1_9BACT</name>
<dbReference type="Pfam" id="PF14691">
    <property type="entry name" value="Fer4_20"/>
    <property type="match status" value="1"/>
</dbReference>
<dbReference type="Gene3D" id="3.50.50.60">
    <property type="entry name" value="FAD/NAD(P)-binding domain"/>
    <property type="match status" value="1"/>
</dbReference>
<dbReference type="PANTHER" id="PTHR43100">
    <property type="entry name" value="GLUTAMATE SYNTHASE [NADPH] SMALL CHAIN"/>
    <property type="match status" value="1"/>
</dbReference>
<dbReference type="AlphaFoldDB" id="A0A0B0ELD1"/>
<dbReference type="Gene3D" id="1.10.1060.10">
    <property type="entry name" value="Alpha-helical ferredoxin"/>
    <property type="match status" value="1"/>
</dbReference>
<dbReference type="eggNOG" id="COG0493">
    <property type="taxonomic scope" value="Bacteria"/>
</dbReference>
<proteinExistence type="predicted"/>
<feature type="domain" description="Dihydroprymidine dehydrogenase" evidence="6">
    <location>
        <begin position="23"/>
        <end position="132"/>
    </location>
</feature>
<dbReference type="InterPro" id="IPR028261">
    <property type="entry name" value="DPD_II"/>
</dbReference>
<evidence type="ECO:0000259" key="5">
    <source>
        <dbReference type="Pfam" id="PF07992"/>
    </source>
</evidence>
<keyword evidence="3" id="KW-0314">Glutamate biosynthesis</keyword>
<evidence type="ECO:0000259" key="6">
    <source>
        <dbReference type="Pfam" id="PF14691"/>
    </source>
</evidence>
<dbReference type="PATRIC" id="fig|237368.3.peg.2518"/>
<comment type="pathway">
    <text evidence="4">Amino-acid biosynthesis.</text>
</comment>
<gene>
    <name evidence="7" type="ORF">SCABRO_02335</name>
</gene>
<dbReference type="SUPFAM" id="SSF46548">
    <property type="entry name" value="alpha-helical ferredoxin"/>
    <property type="match status" value="1"/>
</dbReference>
<comment type="caution">
    <text evidence="7">The sequence shown here is derived from an EMBL/GenBank/DDBJ whole genome shotgun (WGS) entry which is preliminary data.</text>
</comment>
<dbReference type="NCBIfam" id="TIGR01317">
    <property type="entry name" value="GOGAT_sm_gam"/>
    <property type="match status" value="1"/>
</dbReference>
<accession>A0A0B0ELD1</accession>
<feature type="domain" description="FAD/NAD(P)-binding" evidence="5">
    <location>
        <begin position="146"/>
        <end position="460"/>
    </location>
</feature>
<evidence type="ECO:0000256" key="4">
    <source>
        <dbReference type="ARBA" id="ARBA00029440"/>
    </source>
</evidence>
<reference evidence="7 8" key="1">
    <citation type="submission" date="2014-10" db="EMBL/GenBank/DDBJ databases">
        <title>Draft genome of anammox bacterium scalindua brodae, obtained using differential coverage binning of sequence data from two enrichment reactors.</title>
        <authorList>
            <person name="Speth D.R."/>
            <person name="Russ L."/>
            <person name="Kartal B."/>
            <person name="Op den Camp H.J."/>
            <person name="Dutilh B.E."/>
            <person name="Jetten M.S."/>
        </authorList>
    </citation>
    <scope>NUCLEOTIDE SEQUENCE [LARGE SCALE GENOMIC DNA]</scope>
    <source>
        <strain evidence="7">RU1</strain>
    </source>
</reference>
<sequence length="479" mass="52830">MGKPSGFLETDRQPGVKLPVNERIKNFKEFENNVSDSELETQASRCMDCGVPSCHSYGCGVKNRIPDWNDLIYKGHWKRALALLHSTNNFPEFTGRVCPAACEASCTLSINRRAVTIRQIEKQIAERGWQEGWIQPQSAEIKTGKRVAIIGSGPAGLAAAQQLVRKGHDVSVFEKDDRVGGMLRYGIPDYKIDRSVLDRRLDQLKEEGVSFETQVNAGIDISAMYLSRTFDAVVICVGAQIPRNLVIPGRGLNGVHFAMPFLTQQNKRIAGDIIPENEVITAKGKNVIVIGGGDTGSDCIGTSIRQGAASVTHIYYQDVPPKDRPACNPWPEWPKVFKTSSSQEEGCERFWKYQTKEFIGDNGTLTGLKVTELDWTRPADGSRGTYTEIPGSEKIIPADLVFISIGFQHCEHGPLLMDLKLELDKRGMVKIDENKMTCLPGIFAAGDAELGASLVVSAIFSGRQAAAGVHQYLMFNRRK</sequence>
<dbReference type="GO" id="GO:0016639">
    <property type="term" value="F:oxidoreductase activity, acting on the CH-NH2 group of donors, NAD or NADP as acceptor"/>
    <property type="evidence" value="ECO:0007669"/>
    <property type="project" value="InterPro"/>
</dbReference>
<dbReference type="InterPro" id="IPR036188">
    <property type="entry name" value="FAD/NAD-bd_sf"/>
</dbReference>
<dbReference type="Proteomes" id="UP000030652">
    <property type="component" value="Unassembled WGS sequence"/>
</dbReference>
<keyword evidence="2" id="KW-0560">Oxidoreductase</keyword>
<evidence type="ECO:0000256" key="1">
    <source>
        <dbReference type="ARBA" id="ARBA00022605"/>
    </source>
</evidence>
<dbReference type="GO" id="GO:0006537">
    <property type="term" value="P:glutamate biosynthetic process"/>
    <property type="evidence" value="ECO:0007669"/>
    <property type="project" value="UniProtKB-KW"/>
</dbReference>
<dbReference type="GO" id="GO:0051536">
    <property type="term" value="F:iron-sulfur cluster binding"/>
    <property type="evidence" value="ECO:0007669"/>
    <property type="project" value="InterPro"/>
</dbReference>
<dbReference type="InterPro" id="IPR009051">
    <property type="entry name" value="Helical_ferredxn"/>
</dbReference>
<dbReference type="PRINTS" id="PR00419">
    <property type="entry name" value="ADXRDTASE"/>
</dbReference>
<evidence type="ECO:0000256" key="2">
    <source>
        <dbReference type="ARBA" id="ARBA00023002"/>
    </source>
</evidence>
<dbReference type="SUPFAM" id="SSF51971">
    <property type="entry name" value="Nucleotide-binding domain"/>
    <property type="match status" value="2"/>
</dbReference>
<protein>
    <submittedName>
        <fullName evidence="7">Glutamate synthase</fullName>
    </submittedName>
</protein>
<keyword evidence="1" id="KW-0028">Amino-acid biosynthesis</keyword>
<evidence type="ECO:0000313" key="7">
    <source>
        <dbReference type="EMBL" id="KHE91923.1"/>
    </source>
</evidence>
<organism evidence="7 8">
    <name type="scientific">Candidatus Scalindua brodae</name>
    <dbReference type="NCBI Taxonomy" id="237368"/>
    <lineage>
        <taxon>Bacteria</taxon>
        <taxon>Pseudomonadati</taxon>
        <taxon>Planctomycetota</taxon>
        <taxon>Candidatus Brocadiia</taxon>
        <taxon>Candidatus Brocadiales</taxon>
        <taxon>Candidatus Scalinduaceae</taxon>
        <taxon>Candidatus Scalindua</taxon>
    </lineage>
</organism>
<dbReference type="InterPro" id="IPR023753">
    <property type="entry name" value="FAD/NAD-binding_dom"/>
</dbReference>